<reference evidence="1 2" key="1">
    <citation type="journal article" date="2022" name="DNA Res.">
        <title>Chromosomal-level genome assembly of the orchid tree Bauhinia variegata (Leguminosae; Cercidoideae) supports the allotetraploid origin hypothesis of Bauhinia.</title>
        <authorList>
            <person name="Zhong Y."/>
            <person name="Chen Y."/>
            <person name="Zheng D."/>
            <person name="Pang J."/>
            <person name="Liu Y."/>
            <person name="Luo S."/>
            <person name="Meng S."/>
            <person name="Qian L."/>
            <person name="Wei D."/>
            <person name="Dai S."/>
            <person name="Zhou R."/>
        </authorList>
    </citation>
    <scope>NUCLEOTIDE SEQUENCE [LARGE SCALE GENOMIC DNA]</scope>
    <source>
        <strain evidence="1">BV-YZ2020</strain>
    </source>
</reference>
<comment type="caution">
    <text evidence="1">The sequence shown here is derived from an EMBL/GenBank/DDBJ whole genome shotgun (WGS) entry which is preliminary data.</text>
</comment>
<dbReference type="Proteomes" id="UP000828941">
    <property type="component" value="Chromosome 7"/>
</dbReference>
<gene>
    <name evidence="1" type="ORF">L6164_018865</name>
</gene>
<sequence length="680" mass="75435">MAFEMPLDQIKQLQISLRKDTNLSWYEPEKEEQFTLPKLLSVAEAIEKLDPSPPYLRCKNCKGKLLRDLQSFICVFCGTNPHKDLPPDPIKFKNTAGYRWLLGSLKLDGSEMVRPFVEGNESNRKKSDSKDEIPLSELLDLEIRWSSESERLPSSNSDEPAFQSKSAAHLVGVDIDSFFAPRESTSNGFEVQLDSNKHIDSAANNAFQVSPNLSLFQNAPFPETATGSTKDQGGDSFTGWEASFQSATSSGVLKEKSKYFDPSVADLDAAFGYGKDSVGVKKNDDLNPPASTGSDWFQGDIWRTSNSEVSSQTGKSEVFVNLDDTKTSESANSTSTKKFDWMQDDQWQGTSNKTTDNNTVDDSFDAWNDFRGSVSVQYPSTAFPNSEITGQTEKSEITVDLNDIKKAESGNDSSTKNFDWIQDGQWLENNNKTTGTATIDEADDSWNDFTGSASIQNPSSGVDKSSEITGQSGNSEMTTYLTDPKTAEIDNNSSMKNFDLFQGEQWEWSKNKTSGTVDTDKISFDAWNDFTSLTSGQDPSNNVWKHTVKETSSWGTSEMNLLGLSNNSRDMDFGSFSQQDLFGVDVSKVEASISDRWFSMRKAANVVEVIEVLSTTSESEKERARWVDHPDAVGKVAEDIEGADVFGEKLVPKVDEVEMLMAQMHDLSFMLESNLSVPQK</sequence>
<evidence type="ECO:0000313" key="1">
    <source>
        <dbReference type="EMBL" id="KAI4334135.1"/>
    </source>
</evidence>
<name>A0ACB9NCI5_BAUVA</name>
<proteinExistence type="predicted"/>
<protein>
    <submittedName>
        <fullName evidence="1">Uncharacterized protein</fullName>
    </submittedName>
</protein>
<dbReference type="EMBL" id="CM039432">
    <property type="protein sequence ID" value="KAI4334135.1"/>
    <property type="molecule type" value="Genomic_DNA"/>
</dbReference>
<organism evidence="1 2">
    <name type="scientific">Bauhinia variegata</name>
    <name type="common">Purple orchid tree</name>
    <name type="synonym">Phanera variegata</name>
    <dbReference type="NCBI Taxonomy" id="167791"/>
    <lineage>
        <taxon>Eukaryota</taxon>
        <taxon>Viridiplantae</taxon>
        <taxon>Streptophyta</taxon>
        <taxon>Embryophyta</taxon>
        <taxon>Tracheophyta</taxon>
        <taxon>Spermatophyta</taxon>
        <taxon>Magnoliopsida</taxon>
        <taxon>eudicotyledons</taxon>
        <taxon>Gunneridae</taxon>
        <taxon>Pentapetalae</taxon>
        <taxon>rosids</taxon>
        <taxon>fabids</taxon>
        <taxon>Fabales</taxon>
        <taxon>Fabaceae</taxon>
        <taxon>Cercidoideae</taxon>
        <taxon>Cercideae</taxon>
        <taxon>Bauhiniinae</taxon>
        <taxon>Bauhinia</taxon>
    </lineage>
</organism>
<accession>A0ACB9NCI5</accession>
<evidence type="ECO:0000313" key="2">
    <source>
        <dbReference type="Proteomes" id="UP000828941"/>
    </source>
</evidence>
<keyword evidence="2" id="KW-1185">Reference proteome</keyword>